<sequence length="100" mass="10862">MGRAIRIGKKTSVQQSGVQGNGSTWDSTDLAGRRTGSGRLGLMRDRLVSLALIEKGPRYTSFIPCVYKGQHDKDDLIKVFRDGASSGFVFTAVAITITDR</sequence>
<reference evidence="2 3" key="1">
    <citation type="submission" date="2019-08" db="EMBL/GenBank/DDBJ databases">
        <authorList>
            <person name="Alioto T."/>
            <person name="Alioto T."/>
            <person name="Gomez Garrido J."/>
        </authorList>
    </citation>
    <scope>NUCLEOTIDE SEQUENCE [LARGE SCALE GENOMIC DNA]</scope>
</reference>
<protein>
    <submittedName>
        <fullName evidence="2">Uncharacterized protein</fullName>
    </submittedName>
</protein>
<feature type="compositionally biased region" description="Polar residues" evidence="1">
    <location>
        <begin position="11"/>
        <end position="27"/>
    </location>
</feature>
<feature type="region of interest" description="Disordered" evidence="1">
    <location>
        <begin position="1"/>
        <end position="35"/>
    </location>
</feature>
<proteinExistence type="predicted"/>
<dbReference type="AlphaFoldDB" id="A0A5E4M1M0"/>
<gene>
    <name evidence="2" type="ORF">CINCED_3A004588</name>
</gene>
<evidence type="ECO:0000313" key="3">
    <source>
        <dbReference type="Proteomes" id="UP000325440"/>
    </source>
</evidence>
<evidence type="ECO:0000313" key="2">
    <source>
        <dbReference type="EMBL" id="VVC24685.1"/>
    </source>
</evidence>
<dbReference type="EMBL" id="CABPRJ010000004">
    <property type="protein sequence ID" value="VVC24685.1"/>
    <property type="molecule type" value="Genomic_DNA"/>
</dbReference>
<organism evidence="2 3">
    <name type="scientific">Cinara cedri</name>
    <dbReference type="NCBI Taxonomy" id="506608"/>
    <lineage>
        <taxon>Eukaryota</taxon>
        <taxon>Metazoa</taxon>
        <taxon>Ecdysozoa</taxon>
        <taxon>Arthropoda</taxon>
        <taxon>Hexapoda</taxon>
        <taxon>Insecta</taxon>
        <taxon>Pterygota</taxon>
        <taxon>Neoptera</taxon>
        <taxon>Paraneoptera</taxon>
        <taxon>Hemiptera</taxon>
        <taxon>Sternorrhyncha</taxon>
        <taxon>Aphidomorpha</taxon>
        <taxon>Aphidoidea</taxon>
        <taxon>Aphididae</taxon>
        <taxon>Lachninae</taxon>
        <taxon>Cinara</taxon>
    </lineage>
</organism>
<keyword evidence="3" id="KW-1185">Reference proteome</keyword>
<name>A0A5E4M1M0_9HEMI</name>
<accession>A0A5E4M1M0</accession>
<dbReference type="Proteomes" id="UP000325440">
    <property type="component" value="Unassembled WGS sequence"/>
</dbReference>
<evidence type="ECO:0000256" key="1">
    <source>
        <dbReference type="SAM" id="MobiDB-lite"/>
    </source>
</evidence>